<evidence type="ECO:0000256" key="8">
    <source>
        <dbReference type="ARBA" id="ARBA00022857"/>
    </source>
</evidence>
<keyword evidence="7" id="KW-0274">FAD</keyword>
<keyword evidence="6" id="KW-0285">Flavoprotein</keyword>
<dbReference type="HOGENOM" id="CLU_020931_0_0_9"/>
<evidence type="ECO:0000313" key="16">
    <source>
        <dbReference type="Proteomes" id="UP000031829"/>
    </source>
</evidence>
<evidence type="ECO:0000256" key="4">
    <source>
        <dbReference type="ARBA" id="ARBA00013076"/>
    </source>
</evidence>
<evidence type="ECO:0000256" key="12">
    <source>
        <dbReference type="ARBA" id="ARBA00032493"/>
    </source>
</evidence>
<keyword evidence="8" id="KW-0521">NADP</keyword>
<dbReference type="Pfam" id="PF13434">
    <property type="entry name" value="Lys_Orn_oxgnase"/>
    <property type="match status" value="1"/>
</dbReference>
<name>A0A0B6AMV0_PRIM2</name>
<comment type="catalytic activity">
    <reaction evidence="14">
        <text>L-lysine + NADPH + O2 = N(6)-hydroxy-L-lysine + NADP(+) + H2O</text>
        <dbReference type="Rhea" id="RHEA:23228"/>
        <dbReference type="ChEBI" id="CHEBI:15377"/>
        <dbReference type="ChEBI" id="CHEBI:15379"/>
        <dbReference type="ChEBI" id="CHEBI:32551"/>
        <dbReference type="ChEBI" id="CHEBI:57783"/>
        <dbReference type="ChEBI" id="CHEBI:57820"/>
        <dbReference type="ChEBI" id="CHEBI:58349"/>
        <dbReference type="EC" id="1.14.13.59"/>
    </reaction>
</comment>
<dbReference type="RefSeq" id="WP_013081516.1">
    <property type="nucleotide sequence ID" value="NZ_BCVB01000013.1"/>
</dbReference>
<dbReference type="PANTHER" id="PTHR42802:SF1">
    <property type="entry name" value="L-ORNITHINE N(5)-MONOOXYGENASE"/>
    <property type="match status" value="1"/>
</dbReference>
<gene>
    <name evidence="15" type="ORF">BG04_2656</name>
</gene>
<evidence type="ECO:0000256" key="2">
    <source>
        <dbReference type="ARBA" id="ARBA00004924"/>
    </source>
</evidence>
<dbReference type="SUPFAM" id="SSF51905">
    <property type="entry name" value="FAD/NAD(P)-binding domain"/>
    <property type="match status" value="2"/>
</dbReference>
<evidence type="ECO:0000256" key="3">
    <source>
        <dbReference type="ARBA" id="ARBA00007588"/>
    </source>
</evidence>
<dbReference type="EMBL" id="CP009920">
    <property type="protein sequence ID" value="AJI21164.1"/>
    <property type="molecule type" value="Genomic_DNA"/>
</dbReference>
<reference evidence="15 16" key="1">
    <citation type="journal article" date="2015" name="Genome Announc.">
        <title>Complete genome sequences for 35 biothreat assay-relevant bacillus species.</title>
        <authorList>
            <person name="Johnson S.L."/>
            <person name="Daligault H.E."/>
            <person name="Davenport K.W."/>
            <person name="Jaissle J."/>
            <person name="Frey K.G."/>
            <person name="Ladner J.T."/>
            <person name="Broomall S.M."/>
            <person name="Bishop-Lilly K.A."/>
            <person name="Bruce D.C."/>
            <person name="Gibbons H.S."/>
            <person name="Coyne S.R."/>
            <person name="Lo C.C."/>
            <person name="Meincke L."/>
            <person name="Munk A.C."/>
            <person name="Koroleva G.I."/>
            <person name="Rosenzweig C.N."/>
            <person name="Palacios G.F."/>
            <person name="Redden C.L."/>
            <person name="Minogue T.D."/>
            <person name="Chain P.S."/>
        </authorList>
    </citation>
    <scope>NUCLEOTIDE SEQUENCE [LARGE SCALE GENOMIC DNA]</scope>
    <source>
        <strain evidence="16">ATCC 14581 / DSM 32 / JCM 2506 / NBRC 15308 / NCIMB 9376 / NCTC 10342 / NRRL B-14308 / VKM B-512</strain>
    </source>
</reference>
<dbReference type="EC" id="1.14.13.59" evidence="4"/>
<organism evidence="15 16">
    <name type="scientific">Priestia megaterium (strain ATCC 14581 / DSM 32 / CCUG 1817 / JCM 2506 / NBRC 15308 / NCIMB 9376 / NCTC 10342 / NRRL B-14308 / VKM B-512 / Ford 19)</name>
    <name type="common">Bacillus megaterium</name>
    <dbReference type="NCBI Taxonomy" id="1348623"/>
    <lineage>
        <taxon>Bacteria</taxon>
        <taxon>Bacillati</taxon>
        <taxon>Bacillota</taxon>
        <taxon>Bacilli</taxon>
        <taxon>Bacillales</taxon>
        <taxon>Bacillaceae</taxon>
        <taxon>Priestia</taxon>
    </lineage>
</organism>
<proteinExistence type="inferred from homology"/>
<sequence>MTNKQYDMVGIGIGPFNLGLAALAEPIDEIDAVFFDKEEKFEWHPGMLIDGTDLQIPFLADLVTFADPTSPYSFLNYIHKQKRLYPFFFFNRFDIPRQEYNEYAKWVAEQLSSCHFSSKVVDVIPKNEEEYYEVKVETPEGIQTVNAKHVVMGTGSIPLVPPAFEEKLNEHILHSSGYLHKKEEIQKGKHVTIVGSGQSAAEIFLDLLEEQTEHHYHLTWFTRSSNFFQLDQSKLAQELFSPDYVDYFHSLPFEERTSTVEDLNPLRHGIESSTLTKIYDLLYHRSLKGKVPVTIQASTEVSDIHKKGNGYELECKQLKAERSFQYEADRLILSTGYKPKISPFIERIKDDIEWEDDKRFKVTKDYRLVFKQPRNHHFFTLTNIEHSHGSGATNLGLSVQRNQRILNVIAGRDVYPVPEETTFQTFNLF</sequence>
<evidence type="ECO:0000313" key="15">
    <source>
        <dbReference type="EMBL" id="AJI21164.1"/>
    </source>
</evidence>
<evidence type="ECO:0000256" key="10">
    <source>
        <dbReference type="ARBA" id="ARBA00029939"/>
    </source>
</evidence>
<dbReference type="PATRIC" id="fig|592022.4.peg.315"/>
<dbReference type="AlphaFoldDB" id="A0A0B6AMV0"/>
<accession>A0A0B6AMV0</accession>
<evidence type="ECO:0000256" key="14">
    <source>
        <dbReference type="ARBA" id="ARBA00048407"/>
    </source>
</evidence>
<dbReference type="InterPro" id="IPR036188">
    <property type="entry name" value="FAD/NAD-bd_sf"/>
</dbReference>
<evidence type="ECO:0000256" key="5">
    <source>
        <dbReference type="ARBA" id="ARBA00016406"/>
    </source>
</evidence>
<dbReference type="PANTHER" id="PTHR42802">
    <property type="entry name" value="MONOOXYGENASE"/>
    <property type="match status" value="1"/>
</dbReference>
<evidence type="ECO:0000256" key="13">
    <source>
        <dbReference type="ARBA" id="ARBA00032738"/>
    </source>
</evidence>
<dbReference type="Gene3D" id="3.50.50.60">
    <property type="entry name" value="FAD/NAD(P)-binding domain"/>
    <property type="match status" value="1"/>
</dbReference>
<evidence type="ECO:0000256" key="11">
    <source>
        <dbReference type="ARBA" id="ARBA00031158"/>
    </source>
</evidence>
<protein>
    <recommendedName>
        <fullName evidence="5">L-lysine N6-monooxygenase MbtG</fullName>
        <ecNumber evidence="4">1.14.13.59</ecNumber>
    </recommendedName>
    <alternativeName>
        <fullName evidence="13">Lysine 6-N-hydroxylase</fullName>
    </alternativeName>
    <alternativeName>
        <fullName evidence="12">Lysine N6-hydroxylase</fullName>
    </alternativeName>
    <alternativeName>
        <fullName evidence="10">Lysine-N-oxygenase</fullName>
    </alternativeName>
    <alternativeName>
        <fullName evidence="11">Mycobactin synthase protein G</fullName>
    </alternativeName>
</protein>
<comment type="similarity">
    <text evidence="3">Belongs to the lysine N(6)-hydroxylase/L-ornithine N(5)-oxygenase family.</text>
</comment>
<evidence type="ECO:0000256" key="9">
    <source>
        <dbReference type="ARBA" id="ARBA00023002"/>
    </source>
</evidence>
<evidence type="ECO:0000256" key="6">
    <source>
        <dbReference type="ARBA" id="ARBA00022630"/>
    </source>
</evidence>
<dbReference type="KEGG" id="bmeg:BG04_2656"/>
<dbReference type="InterPro" id="IPR025700">
    <property type="entry name" value="Lys/Orn_oxygenase"/>
</dbReference>
<comment type="pathway">
    <text evidence="2">Siderophore biosynthesis.</text>
</comment>
<comment type="cofactor">
    <cofactor evidence="1">
        <name>FAD</name>
        <dbReference type="ChEBI" id="CHEBI:57692"/>
    </cofactor>
</comment>
<evidence type="ECO:0000256" key="1">
    <source>
        <dbReference type="ARBA" id="ARBA00001974"/>
    </source>
</evidence>
<dbReference type="Proteomes" id="UP000031829">
    <property type="component" value="Chromosome"/>
</dbReference>
<dbReference type="GO" id="GO:0047091">
    <property type="term" value="F:L-lysine 6-monooxygenase (NADPH) activity"/>
    <property type="evidence" value="ECO:0007669"/>
    <property type="project" value="UniProtKB-EC"/>
</dbReference>
<keyword evidence="9" id="KW-0560">Oxidoreductase</keyword>
<evidence type="ECO:0000256" key="7">
    <source>
        <dbReference type="ARBA" id="ARBA00022827"/>
    </source>
</evidence>
<dbReference type="GeneID" id="93640728"/>